<comment type="caution">
    <text evidence="1">The sequence shown here is derived from an EMBL/GenBank/DDBJ whole genome shotgun (WGS) entry which is preliminary data.</text>
</comment>
<dbReference type="EMBL" id="CM039428">
    <property type="protein sequence ID" value="KAI4352670.1"/>
    <property type="molecule type" value="Genomic_DNA"/>
</dbReference>
<keyword evidence="2" id="KW-1185">Reference proteome</keyword>
<reference evidence="1 2" key="1">
    <citation type="journal article" date="2022" name="DNA Res.">
        <title>Chromosomal-level genome assembly of the orchid tree Bauhinia variegata (Leguminosae; Cercidoideae) supports the allotetraploid origin hypothesis of Bauhinia.</title>
        <authorList>
            <person name="Zhong Y."/>
            <person name="Chen Y."/>
            <person name="Zheng D."/>
            <person name="Pang J."/>
            <person name="Liu Y."/>
            <person name="Luo S."/>
            <person name="Meng S."/>
            <person name="Qian L."/>
            <person name="Wei D."/>
            <person name="Dai S."/>
            <person name="Zhou R."/>
        </authorList>
    </citation>
    <scope>NUCLEOTIDE SEQUENCE [LARGE SCALE GENOMIC DNA]</scope>
    <source>
        <strain evidence="1">BV-YZ2020</strain>
    </source>
</reference>
<name>A0ACB9Q1B2_BAUVA</name>
<evidence type="ECO:0000313" key="2">
    <source>
        <dbReference type="Proteomes" id="UP000828941"/>
    </source>
</evidence>
<gene>
    <name evidence="1" type="ORF">L6164_006898</name>
</gene>
<sequence>MNQNEADYYIVATAKLPSALAGVGILHYSNSNTRVTWPLRVGSDTLDLEFSLNQARSIRWNVTMGAARPNPQGPFNVQNMTLSQTFILQGSLEEIQGLPRYTVDNVSYYTVDTPLKLADNFGNGVGNTGWAEFVFKNNLDAIDSWHLDGYGFFVVAFGKGDWTPDLRKTSYNLFDPVVRSTVQVYPRGWTAVYAFLHNPGMWNLRSQLLNHWYLGQELYVRIHDDDPDPAKERSPPDNLLRCGSLCFPIMFCIHLCNCIDSFSFLFFISNLDNSSLQIVGIFYHSKAPASAPVPASAV</sequence>
<proteinExistence type="predicted"/>
<protein>
    <submittedName>
        <fullName evidence="1">Uncharacterized protein</fullName>
    </submittedName>
</protein>
<dbReference type="Proteomes" id="UP000828941">
    <property type="component" value="Chromosome 3"/>
</dbReference>
<organism evidence="1 2">
    <name type="scientific">Bauhinia variegata</name>
    <name type="common">Purple orchid tree</name>
    <name type="synonym">Phanera variegata</name>
    <dbReference type="NCBI Taxonomy" id="167791"/>
    <lineage>
        <taxon>Eukaryota</taxon>
        <taxon>Viridiplantae</taxon>
        <taxon>Streptophyta</taxon>
        <taxon>Embryophyta</taxon>
        <taxon>Tracheophyta</taxon>
        <taxon>Spermatophyta</taxon>
        <taxon>Magnoliopsida</taxon>
        <taxon>eudicotyledons</taxon>
        <taxon>Gunneridae</taxon>
        <taxon>Pentapetalae</taxon>
        <taxon>rosids</taxon>
        <taxon>fabids</taxon>
        <taxon>Fabales</taxon>
        <taxon>Fabaceae</taxon>
        <taxon>Cercidoideae</taxon>
        <taxon>Cercideae</taxon>
        <taxon>Bauhiniinae</taxon>
        <taxon>Bauhinia</taxon>
    </lineage>
</organism>
<evidence type="ECO:0000313" key="1">
    <source>
        <dbReference type="EMBL" id="KAI4352670.1"/>
    </source>
</evidence>
<accession>A0ACB9Q1B2</accession>